<proteinExistence type="predicted"/>
<dbReference type="KEGG" id="hcv:FTV88_1956"/>
<reference evidence="3" key="1">
    <citation type="submission" date="2019-11" db="EMBL/GenBank/DDBJ databases">
        <title>Genome sequence of Heliorestis convoluta strain HH, an alkaliphilic and minimalistic phototrophic bacterium from a soda lake in Egypt.</title>
        <authorList>
            <person name="Dewey E.D."/>
            <person name="Stokes L.M."/>
            <person name="Burchell B.M."/>
            <person name="Shaffer K.N."/>
            <person name="Huntington A.M."/>
            <person name="Baker J.M."/>
            <person name="Nadendla S."/>
            <person name="Giglio M.G."/>
            <person name="Touchman J.W."/>
            <person name="Blankenship R.E."/>
            <person name="Madigan M.T."/>
            <person name="Sattley W.M."/>
        </authorList>
    </citation>
    <scope>NUCLEOTIDE SEQUENCE [LARGE SCALE GENOMIC DNA]</scope>
    <source>
        <strain evidence="3">HH</strain>
    </source>
</reference>
<dbReference type="InterPro" id="IPR011990">
    <property type="entry name" value="TPR-like_helical_dom_sf"/>
</dbReference>
<gene>
    <name evidence="2" type="ORF">FTV88_1956</name>
</gene>
<keyword evidence="1" id="KW-0802">TPR repeat</keyword>
<organism evidence="2 3">
    <name type="scientific">Heliorestis convoluta</name>
    <dbReference type="NCBI Taxonomy" id="356322"/>
    <lineage>
        <taxon>Bacteria</taxon>
        <taxon>Bacillati</taxon>
        <taxon>Bacillota</taxon>
        <taxon>Clostridia</taxon>
        <taxon>Eubacteriales</taxon>
        <taxon>Heliobacteriaceae</taxon>
        <taxon>Heliorestis</taxon>
    </lineage>
</organism>
<keyword evidence="3" id="KW-1185">Reference proteome</keyword>
<dbReference type="EMBL" id="CP045875">
    <property type="protein sequence ID" value="QGG48054.1"/>
    <property type="molecule type" value="Genomic_DNA"/>
</dbReference>
<evidence type="ECO:0000256" key="1">
    <source>
        <dbReference type="PROSITE-ProRule" id="PRU00339"/>
    </source>
</evidence>
<accession>A0A5Q2MYN7</accession>
<name>A0A5Q2MYN7_9FIRM</name>
<dbReference type="Gene3D" id="1.25.40.10">
    <property type="entry name" value="Tetratricopeptide repeat domain"/>
    <property type="match status" value="1"/>
</dbReference>
<dbReference type="PROSITE" id="PS50005">
    <property type="entry name" value="TPR"/>
    <property type="match status" value="1"/>
</dbReference>
<dbReference type="Proteomes" id="UP000366051">
    <property type="component" value="Chromosome"/>
</dbReference>
<dbReference type="SUPFAM" id="SSF48452">
    <property type="entry name" value="TPR-like"/>
    <property type="match status" value="1"/>
</dbReference>
<sequence>MVEKFTTQKINEVKKLNVDKKIKNKEHKEVVDSYCINEKYAIKNLECFLYSFYSLVEEHKYAEYCEKAIAIIKELDCLYNKEDFSSYEIDKKKNLQIKELFFINVLDKDEFDHWLRKIILKYNLAEKNEEFDIVLKDCDYVLQRFEPLANKDKSSILQYKGKILNKKGSYKQALDNLNSALKLFPNKNVEVDIANALYSISIEKVKTGDLEEAFEYSLNVLELDGFYNWTVFHEQCNNVKNIISLLYEKYADSKQIFQMQRIFLKLVEFLEKNHTNPTQIKKQFNICFEDKHKPPFLKGNSVKEIFLYDMKIKELINIYVKLNMEEKIKEIFKEISSSKLEKTIPTYYYFECLDTAIEIDPVNYTYYISLKVKSYQEKIFNCYEEIIRKFNIYNDEILDKYNEEVLMREKELQSKRQLTNLIDIWLLMKVNFLTKTVMILT</sequence>
<dbReference type="InterPro" id="IPR019734">
    <property type="entry name" value="TPR_rpt"/>
</dbReference>
<dbReference type="SMART" id="SM00028">
    <property type="entry name" value="TPR"/>
    <property type="match status" value="2"/>
</dbReference>
<evidence type="ECO:0000313" key="3">
    <source>
        <dbReference type="Proteomes" id="UP000366051"/>
    </source>
</evidence>
<feature type="repeat" description="TPR" evidence="1">
    <location>
        <begin position="154"/>
        <end position="187"/>
    </location>
</feature>
<dbReference type="RefSeq" id="WP_153725319.1">
    <property type="nucleotide sequence ID" value="NZ_CP045875.1"/>
</dbReference>
<evidence type="ECO:0000313" key="2">
    <source>
        <dbReference type="EMBL" id="QGG48054.1"/>
    </source>
</evidence>
<dbReference type="AlphaFoldDB" id="A0A5Q2MYN7"/>
<protein>
    <submittedName>
        <fullName evidence="2">Tetratricopeptide repeat protein</fullName>
    </submittedName>
</protein>